<organism evidence="1 2">
    <name type="scientific">Granulicella aggregans</name>
    <dbReference type="NCBI Taxonomy" id="474949"/>
    <lineage>
        <taxon>Bacteria</taxon>
        <taxon>Pseudomonadati</taxon>
        <taxon>Acidobacteriota</taxon>
        <taxon>Terriglobia</taxon>
        <taxon>Terriglobales</taxon>
        <taxon>Acidobacteriaceae</taxon>
        <taxon>Granulicella</taxon>
    </lineage>
</organism>
<dbReference type="AlphaFoldDB" id="A0A7W8E4R3"/>
<comment type="caution">
    <text evidence="1">The sequence shown here is derived from an EMBL/GenBank/DDBJ whole genome shotgun (WGS) entry which is preliminary data.</text>
</comment>
<proteinExistence type="predicted"/>
<evidence type="ECO:0000313" key="1">
    <source>
        <dbReference type="EMBL" id="MBB5057440.1"/>
    </source>
</evidence>
<name>A0A7W8E4R3_9BACT</name>
<sequence>MSSDQGDVECRPPFQVNFSTGWWRVLAKDCTHFMRENLAALGAHLNLVTTAKIYVTVTTTVGTVDLDVQFEVLELFRSRDFEGTMCA</sequence>
<dbReference type="Proteomes" id="UP000540989">
    <property type="component" value="Unassembled WGS sequence"/>
</dbReference>
<protein>
    <submittedName>
        <fullName evidence="1">Putative membrane protein</fullName>
    </submittedName>
</protein>
<dbReference type="EMBL" id="JACHIP010000003">
    <property type="protein sequence ID" value="MBB5057440.1"/>
    <property type="molecule type" value="Genomic_DNA"/>
</dbReference>
<accession>A0A7W8E4R3</accession>
<reference evidence="1 2" key="1">
    <citation type="submission" date="2020-08" db="EMBL/GenBank/DDBJ databases">
        <title>Genomic Encyclopedia of Type Strains, Phase IV (KMG-V): Genome sequencing to study the core and pangenomes of soil and plant-associated prokaryotes.</title>
        <authorList>
            <person name="Whitman W."/>
        </authorList>
    </citation>
    <scope>NUCLEOTIDE SEQUENCE [LARGE SCALE GENOMIC DNA]</scope>
    <source>
        <strain evidence="1 2">M8UP14</strain>
    </source>
</reference>
<keyword evidence="2" id="KW-1185">Reference proteome</keyword>
<evidence type="ECO:0000313" key="2">
    <source>
        <dbReference type="Proteomes" id="UP000540989"/>
    </source>
</evidence>
<gene>
    <name evidence="1" type="ORF">HDF16_002146</name>
</gene>